<accession>A0A285UAF6</accession>
<evidence type="ECO:0000313" key="3">
    <source>
        <dbReference type="Proteomes" id="UP000219167"/>
    </source>
</evidence>
<dbReference type="AlphaFoldDB" id="A0A285UAF6"/>
<keyword evidence="3" id="KW-1185">Reference proteome</keyword>
<dbReference type="EMBL" id="OBQD01000005">
    <property type="protein sequence ID" value="SOC38677.1"/>
    <property type="molecule type" value="Genomic_DNA"/>
</dbReference>
<organism evidence="2 3">
    <name type="scientific">Rhizobium subbaraonis</name>
    <dbReference type="NCBI Taxonomy" id="908946"/>
    <lineage>
        <taxon>Bacteria</taxon>
        <taxon>Pseudomonadati</taxon>
        <taxon>Pseudomonadota</taxon>
        <taxon>Alphaproteobacteria</taxon>
        <taxon>Hyphomicrobiales</taxon>
        <taxon>Rhizobiaceae</taxon>
        <taxon>Rhizobium/Agrobacterium group</taxon>
        <taxon>Rhizobium</taxon>
    </lineage>
</organism>
<name>A0A285UAF6_9HYPH</name>
<evidence type="ECO:0000313" key="2">
    <source>
        <dbReference type="EMBL" id="SOC38677.1"/>
    </source>
</evidence>
<dbReference type="Proteomes" id="UP000219167">
    <property type="component" value="Unassembled WGS sequence"/>
</dbReference>
<feature type="region of interest" description="Disordered" evidence="1">
    <location>
        <begin position="24"/>
        <end position="48"/>
    </location>
</feature>
<protein>
    <submittedName>
        <fullName evidence="2">Uncharacterized protein</fullName>
    </submittedName>
</protein>
<gene>
    <name evidence="2" type="ORF">SAMN05892877_105205</name>
</gene>
<evidence type="ECO:0000256" key="1">
    <source>
        <dbReference type="SAM" id="MobiDB-lite"/>
    </source>
</evidence>
<reference evidence="2 3" key="1">
    <citation type="submission" date="2017-08" db="EMBL/GenBank/DDBJ databases">
        <authorList>
            <person name="de Groot N.N."/>
        </authorList>
    </citation>
    <scope>NUCLEOTIDE SEQUENCE [LARGE SCALE GENOMIC DNA]</scope>
    <source>
        <strain evidence="2 3">JC85</strain>
    </source>
</reference>
<proteinExistence type="predicted"/>
<dbReference type="RefSeq" id="WP_176526703.1">
    <property type="nucleotide sequence ID" value="NZ_OBQD01000005.1"/>
</dbReference>
<sequence>MALALLCMTMFVVLTTASMRATRHEARRRSEQGNLHGKWIRSRREVKA</sequence>